<name>A0A0F9IRX5_9ZZZZ</name>
<gene>
    <name evidence="2" type="ORF">LCGC14_1545070</name>
</gene>
<proteinExistence type="predicted"/>
<keyword evidence="1" id="KW-0812">Transmembrane</keyword>
<reference evidence="2" key="1">
    <citation type="journal article" date="2015" name="Nature">
        <title>Complex archaea that bridge the gap between prokaryotes and eukaryotes.</title>
        <authorList>
            <person name="Spang A."/>
            <person name="Saw J.H."/>
            <person name="Jorgensen S.L."/>
            <person name="Zaremba-Niedzwiedzka K."/>
            <person name="Martijn J."/>
            <person name="Lind A.E."/>
            <person name="van Eijk R."/>
            <person name="Schleper C."/>
            <person name="Guy L."/>
            <person name="Ettema T.J."/>
        </authorList>
    </citation>
    <scope>NUCLEOTIDE SEQUENCE</scope>
</reference>
<feature type="transmembrane region" description="Helical" evidence="1">
    <location>
        <begin position="134"/>
        <end position="150"/>
    </location>
</feature>
<protein>
    <submittedName>
        <fullName evidence="2">Uncharacterized protein</fullName>
    </submittedName>
</protein>
<keyword evidence="1" id="KW-1133">Transmembrane helix</keyword>
<comment type="caution">
    <text evidence="2">The sequence shown here is derived from an EMBL/GenBank/DDBJ whole genome shotgun (WGS) entry which is preliminary data.</text>
</comment>
<evidence type="ECO:0000256" key="1">
    <source>
        <dbReference type="SAM" id="Phobius"/>
    </source>
</evidence>
<dbReference type="AlphaFoldDB" id="A0A0F9IRX5"/>
<evidence type="ECO:0000313" key="2">
    <source>
        <dbReference type="EMBL" id="KKM60113.1"/>
    </source>
</evidence>
<keyword evidence="1" id="KW-0472">Membrane</keyword>
<sequence>MVRLTEQATAAYEDYIRKGRAYLAAAGADNPEELIADLREHVDRELAGLDEPVSEEAVQRVLARLGEPRQWIGEEELSWWRKFVLRIRTGPEDWRLAYATFGLVLGGVLFGWLFCDTYTSRYSSRHDFNWEAMALFLAVSFILARAALAVAKPSALSPGQKWLVYPSLILPYVVIALLI</sequence>
<feature type="transmembrane region" description="Helical" evidence="1">
    <location>
        <begin position="96"/>
        <end position="114"/>
    </location>
</feature>
<feature type="non-terminal residue" evidence="2">
    <location>
        <position position="179"/>
    </location>
</feature>
<accession>A0A0F9IRX5</accession>
<feature type="transmembrane region" description="Helical" evidence="1">
    <location>
        <begin position="162"/>
        <end position="178"/>
    </location>
</feature>
<organism evidence="2">
    <name type="scientific">marine sediment metagenome</name>
    <dbReference type="NCBI Taxonomy" id="412755"/>
    <lineage>
        <taxon>unclassified sequences</taxon>
        <taxon>metagenomes</taxon>
        <taxon>ecological metagenomes</taxon>
    </lineage>
</organism>
<dbReference type="EMBL" id="LAZR01011737">
    <property type="protein sequence ID" value="KKM60113.1"/>
    <property type="molecule type" value="Genomic_DNA"/>
</dbReference>